<feature type="domain" description="DUF4190" evidence="3">
    <location>
        <begin position="126"/>
        <end position="192"/>
    </location>
</feature>
<evidence type="ECO:0000256" key="2">
    <source>
        <dbReference type="SAM" id="Phobius"/>
    </source>
</evidence>
<feature type="compositionally biased region" description="Low complexity" evidence="1">
    <location>
        <begin position="95"/>
        <end position="109"/>
    </location>
</feature>
<evidence type="ECO:0000313" key="5">
    <source>
        <dbReference type="Proteomes" id="UP001216390"/>
    </source>
</evidence>
<dbReference type="EMBL" id="CP116942">
    <property type="protein sequence ID" value="WCO66148.1"/>
    <property type="molecule type" value="Genomic_DNA"/>
</dbReference>
<proteinExistence type="predicted"/>
<feature type="transmembrane region" description="Helical" evidence="2">
    <location>
        <begin position="174"/>
        <end position="203"/>
    </location>
</feature>
<name>A0AAE9Y809_9ACTN</name>
<feature type="compositionally biased region" description="Low complexity" evidence="1">
    <location>
        <begin position="52"/>
        <end position="65"/>
    </location>
</feature>
<gene>
    <name evidence="4" type="ORF">PO878_16730</name>
</gene>
<reference evidence="4" key="1">
    <citation type="submission" date="2023-01" db="EMBL/GenBank/DDBJ databases">
        <title>The diversity of Class Acidimicrobiia in South China Sea sediment environments and the proposal of Iamia marina sp. nov., a novel species of the genus Iamia.</title>
        <authorList>
            <person name="He Y."/>
            <person name="Tian X."/>
        </authorList>
    </citation>
    <scope>NUCLEOTIDE SEQUENCE</scope>
    <source>
        <strain evidence="4">DSM 19957</strain>
    </source>
</reference>
<accession>A0AAE9Y809</accession>
<feature type="transmembrane region" description="Helical" evidence="2">
    <location>
        <begin position="135"/>
        <end position="162"/>
    </location>
</feature>
<evidence type="ECO:0000256" key="1">
    <source>
        <dbReference type="SAM" id="MobiDB-lite"/>
    </source>
</evidence>
<keyword evidence="2" id="KW-1133">Transmembrane helix</keyword>
<keyword evidence="5" id="KW-1185">Reference proteome</keyword>
<sequence length="204" mass="19726">MATCMLCSSWVADGQATCPHCGGAVEGPGHGSPGPPGSPWDDATRTDPPTEPAWAPAGPFGAQPPGVDPRWAPPGADPAPVPPVGPGAWPPPAAPGAAWGAGPHAAPAGPWGPTPVFRPAPPTDGMAVTAFVTSLVALVTATFCGVTILGAPVGAVLGHLALRRIAASGAQGRGLALAAIILGWLGTAVVLVGIAVVVGLVAAS</sequence>
<dbReference type="Pfam" id="PF13828">
    <property type="entry name" value="DUF4190"/>
    <property type="match status" value="1"/>
</dbReference>
<evidence type="ECO:0000259" key="3">
    <source>
        <dbReference type="Pfam" id="PF13828"/>
    </source>
</evidence>
<keyword evidence="2" id="KW-0812">Transmembrane</keyword>
<organism evidence="4 5">
    <name type="scientific">Iamia majanohamensis</name>
    <dbReference type="NCBI Taxonomy" id="467976"/>
    <lineage>
        <taxon>Bacteria</taxon>
        <taxon>Bacillati</taxon>
        <taxon>Actinomycetota</taxon>
        <taxon>Acidimicrobiia</taxon>
        <taxon>Acidimicrobiales</taxon>
        <taxon>Iamiaceae</taxon>
        <taxon>Iamia</taxon>
    </lineage>
</organism>
<keyword evidence="2" id="KW-0472">Membrane</keyword>
<evidence type="ECO:0000313" key="4">
    <source>
        <dbReference type="EMBL" id="WCO66148.1"/>
    </source>
</evidence>
<dbReference type="Proteomes" id="UP001216390">
    <property type="component" value="Chromosome"/>
</dbReference>
<protein>
    <submittedName>
        <fullName evidence="4">DUF4190 domain-containing protein</fullName>
    </submittedName>
</protein>
<dbReference type="KEGG" id="ima:PO878_16730"/>
<dbReference type="InterPro" id="IPR025241">
    <property type="entry name" value="DUF4190"/>
</dbReference>
<feature type="region of interest" description="Disordered" evidence="1">
    <location>
        <begin position="29"/>
        <end position="112"/>
    </location>
</feature>
<dbReference type="RefSeq" id="WP_272735672.1">
    <property type="nucleotide sequence ID" value="NZ_CP116942.1"/>
</dbReference>
<dbReference type="AlphaFoldDB" id="A0AAE9Y809"/>
<feature type="compositionally biased region" description="Pro residues" evidence="1">
    <location>
        <begin position="71"/>
        <end position="94"/>
    </location>
</feature>